<keyword evidence="3" id="KW-1185">Reference proteome</keyword>
<sequence length="137" mass="14693">MAAALALYIRLGLPEPWEKLAVDVAEIPLLVYGGATAVGAFAIKLAGKSGIHPLAVVAGRERATTQPWKASRALLAVKRFSTCSTQCKNVAVWRTLAKSSRAGRKGVLKNVKAGKVSAVKYTFKIEETEEEGAYKSY</sequence>
<protein>
    <submittedName>
        <fullName evidence="2">Uncharacterized protein</fullName>
    </submittedName>
</protein>
<accession>A0A6A6DPG9</accession>
<dbReference type="AlphaFoldDB" id="A0A6A6DPG9"/>
<dbReference type="PANTHER" id="PTHR45348:SF5">
    <property type="entry name" value="OXIDOREDUCTASE, PUTATIVE (AFU_ORTHOLOGUE AFUA_8G01420)-RELATED"/>
    <property type="match status" value="1"/>
</dbReference>
<dbReference type="InterPro" id="IPR047122">
    <property type="entry name" value="Trans-enoyl_RdTase-like"/>
</dbReference>
<name>A0A6A6DPG9_9PEZI</name>
<evidence type="ECO:0000313" key="2">
    <source>
        <dbReference type="EMBL" id="KAF2180873.1"/>
    </source>
</evidence>
<evidence type="ECO:0000313" key="3">
    <source>
        <dbReference type="Proteomes" id="UP000800200"/>
    </source>
</evidence>
<dbReference type="Proteomes" id="UP000800200">
    <property type="component" value="Unassembled WGS sequence"/>
</dbReference>
<dbReference type="EMBL" id="ML994655">
    <property type="protein sequence ID" value="KAF2180873.1"/>
    <property type="molecule type" value="Genomic_DNA"/>
</dbReference>
<reference evidence="2" key="1">
    <citation type="journal article" date="2020" name="Stud. Mycol.">
        <title>101 Dothideomycetes genomes: a test case for predicting lifestyles and emergence of pathogens.</title>
        <authorList>
            <person name="Haridas S."/>
            <person name="Albert R."/>
            <person name="Binder M."/>
            <person name="Bloem J."/>
            <person name="Labutti K."/>
            <person name="Salamov A."/>
            <person name="Andreopoulos B."/>
            <person name="Baker S."/>
            <person name="Barry K."/>
            <person name="Bills G."/>
            <person name="Bluhm B."/>
            <person name="Cannon C."/>
            <person name="Castanera R."/>
            <person name="Culley D."/>
            <person name="Daum C."/>
            <person name="Ezra D."/>
            <person name="Gonzalez J."/>
            <person name="Henrissat B."/>
            <person name="Kuo A."/>
            <person name="Liang C."/>
            <person name="Lipzen A."/>
            <person name="Lutzoni F."/>
            <person name="Magnuson J."/>
            <person name="Mondo S."/>
            <person name="Nolan M."/>
            <person name="Ohm R."/>
            <person name="Pangilinan J."/>
            <person name="Park H.-J."/>
            <person name="Ramirez L."/>
            <person name="Alfaro M."/>
            <person name="Sun H."/>
            <person name="Tritt A."/>
            <person name="Yoshinaga Y."/>
            <person name="Zwiers L.-H."/>
            <person name="Turgeon B."/>
            <person name="Goodwin S."/>
            <person name="Spatafora J."/>
            <person name="Crous P."/>
            <person name="Grigoriev I."/>
        </authorList>
    </citation>
    <scope>NUCLEOTIDE SEQUENCE</scope>
    <source>
        <strain evidence="2">CBS 207.26</strain>
    </source>
</reference>
<organism evidence="2 3">
    <name type="scientific">Zopfia rhizophila CBS 207.26</name>
    <dbReference type="NCBI Taxonomy" id="1314779"/>
    <lineage>
        <taxon>Eukaryota</taxon>
        <taxon>Fungi</taxon>
        <taxon>Dikarya</taxon>
        <taxon>Ascomycota</taxon>
        <taxon>Pezizomycotina</taxon>
        <taxon>Dothideomycetes</taxon>
        <taxon>Dothideomycetes incertae sedis</taxon>
        <taxon>Zopfiaceae</taxon>
        <taxon>Zopfia</taxon>
    </lineage>
</organism>
<proteinExistence type="predicted"/>
<dbReference type="Gene3D" id="3.40.50.720">
    <property type="entry name" value="NAD(P)-binding Rossmann-like Domain"/>
    <property type="match status" value="1"/>
</dbReference>
<dbReference type="PANTHER" id="PTHR45348">
    <property type="entry name" value="HYPOTHETICAL OXIDOREDUCTASE (EUROFUNG)"/>
    <property type="match status" value="1"/>
</dbReference>
<dbReference type="GO" id="GO:0016651">
    <property type="term" value="F:oxidoreductase activity, acting on NAD(P)H"/>
    <property type="evidence" value="ECO:0007669"/>
    <property type="project" value="InterPro"/>
</dbReference>
<keyword evidence="1" id="KW-0560">Oxidoreductase</keyword>
<evidence type="ECO:0000256" key="1">
    <source>
        <dbReference type="ARBA" id="ARBA00023002"/>
    </source>
</evidence>
<gene>
    <name evidence="2" type="ORF">K469DRAFT_692426</name>
</gene>
<dbReference type="OrthoDB" id="3233595at2759"/>